<keyword evidence="2" id="KW-1185">Reference proteome</keyword>
<proteinExistence type="predicted"/>
<gene>
    <name evidence="1" type="ORF">OFUS_LOCUS13567</name>
</gene>
<evidence type="ECO:0000313" key="1">
    <source>
        <dbReference type="EMBL" id="CAH1787953.1"/>
    </source>
</evidence>
<evidence type="ECO:0000313" key="2">
    <source>
        <dbReference type="Proteomes" id="UP000749559"/>
    </source>
</evidence>
<dbReference type="AlphaFoldDB" id="A0A8J1V1S4"/>
<sequence length="474" mass="53764">IIHKLRTKPKKVKMRINLTALLLILTLIQISNAMKEKKNKEKKAVWKEKQYRREKSKGIKRPQVADLEQYAVLMACPWKRAFVRNKRPVKCEENADCPNAFFCQKVVNPLNMTQKIGYSVCCRFTNHLCRYPAKNIIPHSSREYVACANNSNCPEDYMCHINKDYSLCCPMPGSEVFMEGVSGCIVNGSMVEAGYKSISEAICTTCECKAQEMVCTSHPDCACEYNNITYANMDQFLDGDCSTCTCMKGTVTCIENRCDSCDIKGYGTISHLQSIYVNTTCESCNCTNGRLSCTNDPACECNDNGKKYNHGSKVNSNDICEDCTCAFGNVTCEPHKKCRCRHDGNILAHGESVTDFDGCTICYCNNKKVSCPKRPQCDTCIHDGKEYKPGKSYMTSDRCQWCVCVTREKSICRIINRKHPKCQNVKQASLNEIESDIWLKETQVLLNKTGIWLNETGMWLNETEIWLNENEINI</sequence>
<reference evidence="1" key="1">
    <citation type="submission" date="2022-03" db="EMBL/GenBank/DDBJ databases">
        <authorList>
            <person name="Martin C."/>
        </authorList>
    </citation>
    <scope>NUCLEOTIDE SEQUENCE</scope>
</reference>
<dbReference type="OrthoDB" id="8939548at2759"/>
<protein>
    <submittedName>
        <fullName evidence="1">Uncharacterized protein</fullName>
    </submittedName>
</protein>
<dbReference type="Gene3D" id="2.10.70.10">
    <property type="entry name" value="Complement Module, domain 1"/>
    <property type="match status" value="3"/>
</dbReference>
<accession>A0A8J1V1S4</accession>
<feature type="non-terminal residue" evidence="1">
    <location>
        <position position="1"/>
    </location>
</feature>
<organism evidence="1 2">
    <name type="scientific">Owenia fusiformis</name>
    <name type="common">Polychaete worm</name>
    <dbReference type="NCBI Taxonomy" id="6347"/>
    <lineage>
        <taxon>Eukaryota</taxon>
        <taxon>Metazoa</taxon>
        <taxon>Spiralia</taxon>
        <taxon>Lophotrochozoa</taxon>
        <taxon>Annelida</taxon>
        <taxon>Polychaeta</taxon>
        <taxon>Sedentaria</taxon>
        <taxon>Canalipalpata</taxon>
        <taxon>Sabellida</taxon>
        <taxon>Oweniida</taxon>
        <taxon>Oweniidae</taxon>
        <taxon>Owenia</taxon>
    </lineage>
</organism>
<dbReference type="SUPFAM" id="SSF57603">
    <property type="entry name" value="FnI-like domain"/>
    <property type="match status" value="2"/>
</dbReference>
<dbReference type="EMBL" id="CAIIXF020000006">
    <property type="protein sequence ID" value="CAH1787953.1"/>
    <property type="molecule type" value="Genomic_DNA"/>
</dbReference>
<dbReference type="Proteomes" id="UP000749559">
    <property type="component" value="Unassembled WGS sequence"/>
</dbReference>
<name>A0A8J1V1S4_OWEFU</name>
<comment type="caution">
    <text evidence="1">The sequence shown here is derived from an EMBL/GenBank/DDBJ whole genome shotgun (WGS) entry which is preliminary data.</text>
</comment>